<dbReference type="GO" id="GO:0071816">
    <property type="term" value="P:tail-anchored membrane protein insertion into ER membrane"/>
    <property type="evidence" value="ECO:0007669"/>
    <property type="project" value="TreeGrafter"/>
</dbReference>
<dbReference type="Proteomes" id="UP000472270">
    <property type="component" value="Unassembled WGS sequence"/>
</dbReference>
<dbReference type="GO" id="GO:0051087">
    <property type="term" value="F:protein-folding chaperone binding"/>
    <property type="evidence" value="ECO:0007669"/>
    <property type="project" value="TreeGrafter"/>
</dbReference>
<dbReference type="Ensembl" id="ENSSRHT00000011038.1">
    <property type="protein sequence ID" value="ENSSRHP00000010643.1"/>
    <property type="gene ID" value="ENSSRHG00000006104.1"/>
</dbReference>
<accession>A0A673GEG7</accession>
<evidence type="ECO:0000259" key="3">
    <source>
        <dbReference type="PROSITE" id="PS50053"/>
    </source>
</evidence>
<comment type="subcellular location">
    <subcellularLocation>
        <location evidence="1">Cytoplasm</location>
        <location evidence="1">Cytosol</location>
    </subcellularLocation>
</comment>
<keyword evidence="5" id="KW-1185">Reference proteome</keyword>
<evidence type="ECO:0000313" key="4">
    <source>
        <dbReference type="Ensembl" id="ENSSRHP00000010643.1"/>
    </source>
</evidence>
<reference evidence="4" key="2">
    <citation type="submission" date="2025-09" db="UniProtKB">
        <authorList>
            <consortium name="Ensembl"/>
        </authorList>
    </citation>
    <scope>IDENTIFICATION</scope>
</reference>
<feature type="domain" description="Ubiquitin-like" evidence="3">
    <location>
        <begin position="6"/>
        <end position="48"/>
    </location>
</feature>
<dbReference type="GO" id="GO:0006620">
    <property type="term" value="P:post-translational protein targeting to endoplasmic reticulum membrane"/>
    <property type="evidence" value="ECO:0007669"/>
    <property type="project" value="InterPro"/>
</dbReference>
<dbReference type="InterPro" id="IPR000626">
    <property type="entry name" value="Ubiquitin-like_dom"/>
</dbReference>
<reference evidence="4" key="1">
    <citation type="submission" date="2025-08" db="UniProtKB">
        <authorList>
            <consortium name="Ensembl"/>
        </authorList>
    </citation>
    <scope>IDENTIFICATION</scope>
</reference>
<dbReference type="PANTHER" id="PTHR46555:SF1">
    <property type="entry name" value="UBIQUITIN-LIKE PROTEIN 4A"/>
    <property type="match status" value="1"/>
</dbReference>
<evidence type="ECO:0000256" key="1">
    <source>
        <dbReference type="ARBA" id="ARBA00004514"/>
    </source>
</evidence>
<evidence type="ECO:0000313" key="5">
    <source>
        <dbReference type="Proteomes" id="UP000472270"/>
    </source>
</evidence>
<keyword evidence="2" id="KW-0963">Cytoplasm</keyword>
<dbReference type="Gene3D" id="3.10.20.90">
    <property type="entry name" value="Phosphatidylinositol 3-kinase Catalytic Subunit, Chain A, domain 1"/>
    <property type="match status" value="1"/>
</dbReference>
<organism evidence="4 5">
    <name type="scientific">Sinocyclocheilus rhinocerous</name>
    <dbReference type="NCBI Taxonomy" id="307959"/>
    <lineage>
        <taxon>Eukaryota</taxon>
        <taxon>Metazoa</taxon>
        <taxon>Chordata</taxon>
        <taxon>Craniata</taxon>
        <taxon>Vertebrata</taxon>
        <taxon>Euteleostomi</taxon>
        <taxon>Actinopterygii</taxon>
        <taxon>Neopterygii</taxon>
        <taxon>Teleostei</taxon>
        <taxon>Ostariophysi</taxon>
        <taxon>Cypriniformes</taxon>
        <taxon>Cyprinidae</taxon>
        <taxon>Cyprininae</taxon>
        <taxon>Sinocyclocheilus</taxon>
    </lineage>
</organism>
<evidence type="ECO:0000256" key="2">
    <source>
        <dbReference type="ARBA" id="ARBA00022490"/>
    </source>
</evidence>
<dbReference type="PROSITE" id="PS50053">
    <property type="entry name" value="UBIQUITIN_2"/>
    <property type="match status" value="1"/>
</dbReference>
<proteinExistence type="predicted"/>
<dbReference type="PANTHER" id="PTHR46555">
    <property type="entry name" value="UBIQUITIN-LIKE PROTEIN 4A"/>
    <property type="match status" value="1"/>
</dbReference>
<dbReference type="InterPro" id="IPR047154">
    <property type="entry name" value="UBL4A-like"/>
</dbReference>
<sequence length="65" mass="7504">MQCFCSQLRSFHAQVTENEKVSTVKVLVSERLNIPPSQQRLLYKGKALAGKSFFFKFLFFLSDVD</sequence>
<dbReference type="AlphaFoldDB" id="A0A673GEG7"/>
<dbReference type="GO" id="GO:0071818">
    <property type="term" value="C:BAT3 complex"/>
    <property type="evidence" value="ECO:0007669"/>
    <property type="project" value="TreeGrafter"/>
</dbReference>
<protein>
    <recommendedName>
        <fullName evidence="3">Ubiquitin-like domain-containing protein</fullName>
    </recommendedName>
</protein>
<dbReference type="SUPFAM" id="SSF54236">
    <property type="entry name" value="Ubiquitin-like"/>
    <property type="match status" value="1"/>
</dbReference>
<name>A0A673GEG7_9TELE</name>
<dbReference type="InterPro" id="IPR029071">
    <property type="entry name" value="Ubiquitin-like_domsf"/>
</dbReference>
<dbReference type="Pfam" id="PF00240">
    <property type="entry name" value="ubiquitin"/>
    <property type="match status" value="1"/>
</dbReference>